<protein>
    <submittedName>
        <fullName evidence="2">DNA-binding protein</fullName>
    </submittedName>
</protein>
<organism evidence="2">
    <name type="scientific">Thermus caliditerrae</name>
    <dbReference type="NCBI Taxonomy" id="1330700"/>
    <lineage>
        <taxon>Bacteria</taxon>
        <taxon>Thermotogati</taxon>
        <taxon>Deinococcota</taxon>
        <taxon>Deinococci</taxon>
        <taxon>Thermales</taxon>
        <taxon>Thermaceae</taxon>
        <taxon>Thermus</taxon>
    </lineage>
</organism>
<accession>A0A7C5REF1</accession>
<feature type="domain" description="Helix-turn-helix" evidence="1">
    <location>
        <begin position="7"/>
        <end position="54"/>
    </location>
</feature>
<dbReference type="InterPro" id="IPR010093">
    <property type="entry name" value="SinI_DNA-bd"/>
</dbReference>
<evidence type="ECO:0000313" key="2">
    <source>
        <dbReference type="EMBL" id="HHM67960.1"/>
    </source>
</evidence>
<dbReference type="EMBL" id="DRXE01000171">
    <property type="protein sequence ID" value="HHM67960.1"/>
    <property type="molecule type" value="Genomic_DNA"/>
</dbReference>
<proteinExistence type="predicted"/>
<comment type="caution">
    <text evidence="2">The sequence shown here is derived from an EMBL/GenBank/DDBJ whole genome shotgun (WGS) entry which is preliminary data.</text>
</comment>
<dbReference type="InterPro" id="IPR041657">
    <property type="entry name" value="HTH_17"/>
</dbReference>
<evidence type="ECO:0000259" key="1">
    <source>
        <dbReference type="Pfam" id="PF12728"/>
    </source>
</evidence>
<sequence length="76" mass="8328">MPDPIAYNVAQAARVLGIGETTLRALIRARQIRVARVGRRIIIPHSALVEFLEAGGAERVLYGHQAVRKAREEALA</sequence>
<reference evidence="2" key="1">
    <citation type="journal article" date="2020" name="mSystems">
        <title>Genome- and Community-Level Interaction Insights into Carbon Utilization and Element Cycling Functions of Hydrothermarchaeota in Hydrothermal Sediment.</title>
        <authorList>
            <person name="Zhou Z."/>
            <person name="Liu Y."/>
            <person name="Xu W."/>
            <person name="Pan J."/>
            <person name="Luo Z.H."/>
            <person name="Li M."/>
        </authorList>
    </citation>
    <scope>NUCLEOTIDE SEQUENCE [LARGE SCALE GENOMIC DNA]</scope>
    <source>
        <strain evidence="2">SpSt-1071</strain>
    </source>
</reference>
<name>A0A7C5REF1_9DEIN</name>
<keyword evidence="2" id="KW-0238">DNA-binding</keyword>
<dbReference type="AlphaFoldDB" id="A0A7C5REF1"/>
<dbReference type="GO" id="GO:0003677">
    <property type="term" value="F:DNA binding"/>
    <property type="evidence" value="ECO:0007669"/>
    <property type="project" value="UniProtKB-KW"/>
</dbReference>
<dbReference type="Pfam" id="PF12728">
    <property type="entry name" value="HTH_17"/>
    <property type="match status" value="1"/>
</dbReference>
<gene>
    <name evidence="2" type="ORF">ENM28_04475</name>
</gene>
<dbReference type="NCBIfam" id="TIGR01764">
    <property type="entry name" value="excise"/>
    <property type="match status" value="1"/>
</dbReference>